<evidence type="ECO:0000256" key="1">
    <source>
        <dbReference type="SAM" id="Coils"/>
    </source>
</evidence>
<feature type="region of interest" description="Disordered" evidence="2">
    <location>
        <begin position="231"/>
        <end position="252"/>
    </location>
</feature>
<name>A0A8K1C9K0_PYTOL</name>
<evidence type="ECO:0000313" key="3">
    <source>
        <dbReference type="EMBL" id="TMW59005.1"/>
    </source>
</evidence>
<reference evidence="3" key="1">
    <citation type="submission" date="2019-03" db="EMBL/GenBank/DDBJ databases">
        <title>Long read genome sequence of the mycoparasitic Pythium oligandrum ATCC 38472 isolated from sugarbeet rhizosphere.</title>
        <authorList>
            <person name="Gaulin E."/>
        </authorList>
    </citation>
    <scope>NUCLEOTIDE SEQUENCE</scope>
    <source>
        <strain evidence="3">ATCC 38472_TT</strain>
    </source>
</reference>
<proteinExistence type="predicted"/>
<dbReference type="AlphaFoldDB" id="A0A8K1C9K0"/>
<dbReference type="OrthoDB" id="128271at2759"/>
<organism evidence="3 4">
    <name type="scientific">Pythium oligandrum</name>
    <name type="common">Mycoparasitic fungus</name>
    <dbReference type="NCBI Taxonomy" id="41045"/>
    <lineage>
        <taxon>Eukaryota</taxon>
        <taxon>Sar</taxon>
        <taxon>Stramenopiles</taxon>
        <taxon>Oomycota</taxon>
        <taxon>Peronosporomycetes</taxon>
        <taxon>Pythiales</taxon>
        <taxon>Pythiaceae</taxon>
        <taxon>Pythium</taxon>
    </lineage>
</organism>
<dbReference type="EMBL" id="SPLM01000110">
    <property type="protein sequence ID" value="TMW59005.1"/>
    <property type="molecule type" value="Genomic_DNA"/>
</dbReference>
<sequence>MALSSVVLGTATIFLRPLRYLFDIGTAVTILSEHDASSDAKTPVTPLGSVHVHVSIAHNACRIRQGADHEHVEAKSDEPTELRHLLGQFVCVRVRMQPPKDSVLATRDLRVQYQLSPATESFVFPVDHTNAFHVLVTDELLAHIDSTALVFQFIPLAALQGTEHDAKTTTQPPIVETKEAIPVPMYPMRTEETEAALRATSNAATAAETAASAAKEAAMAANAAMEAAKATTEREVERVRVHTREQQDETEKRRALELSALAKDHEMASLRYAQELQQLSDAKQQLETDRERLEAALLESKETLDKWKEQTTQTDHALELLQQRMAGDARERDELQKRLRVLEEEKLELLKKHSRVCVLQ</sequence>
<feature type="coiled-coil region" evidence="1">
    <location>
        <begin position="269"/>
        <end position="352"/>
    </location>
</feature>
<gene>
    <name evidence="3" type="ORF">Poli38472_007150</name>
</gene>
<evidence type="ECO:0000313" key="4">
    <source>
        <dbReference type="Proteomes" id="UP000794436"/>
    </source>
</evidence>
<evidence type="ECO:0000256" key="2">
    <source>
        <dbReference type="SAM" id="MobiDB-lite"/>
    </source>
</evidence>
<keyword evidence="4" id="KW-1185">Reference proteome</keyword>
<protein>
    <submittedName>
        <fullName evidence="3">Uncharacterized protein</fullName>
    </submittedName>
</protein>
<accession>A0A8K1C9K0</accession>
<dbReference type="Proteomes" id="UP000794436">
    <property type="component" value="Unassembled WGS sequence"/>
</dbReference>
<comment type="caution">
    <text evidence="3">The sequence shown here is derived from an EMBL/GenBank/DDBJ whole genome shotgun (WGS) entry which is preliminary data.</text>
</comment>
<keyword evidence="1" id="KW-0175">Coiled coil</keyword>